<feature type="compositionally biased region" description="Basic and acidic residues" evidence="1">
    <location>
        <begin position="431"/>
        <end position="441"/>
    </location>
</feature>
<evidence type="ECO:0000256" key="1">
    <source>
        <dbReference type="SAM" id="MobiDB-lite"/>
    </source>
</evidence>
<feature type="compositionally biased region" description="Low complexity" evidence="1">
    <location>
        <begin position="1232"/>
        <end position="1249"/>
    </location>
</feature>
<feature type="compositionally biased region" description="Polar residues" evidence="1">
    <location>
        <begin position="717"/>
        <end position="729"/>
    </location>
</feature>
<feature type="compositionally biased region" description="Basic and acidic residues" evidence="1">
    <location>
        <begin position="943"/>
        <end position="961"/>
    </location>
</feature>
<proteinExistence type="predicted"/>
<evidence type="ECO:0000313" key="3">
    <source>
        <dbReference type="EMBL" id="KAL2727298.1"/>
    </source>
</evidence>
<dbReference type="EMBL" id="JAUDFV010000133">
    <property type="protein sequence ID" value="KAL2727298.1"/>
    <property type="molecule type" value="Genomic_DNA"/>
</dbReference>
<feature type="region of interest" description="Disordered" evidence="1">
    <location>
        <begin position="714"/>
        <end position="735"/>
    </location>
</feature>
<feature type="compositionally biased region" description="Basic and acidic residues" evidence="1">
    <location>
        <begin position="1173"/>
        <end position="1195"/>
    </location>
</feature>
<reference evidence="3 4" key="1">
    <citation type="journal article" date="2024" name="Ann. Entomol. Soc. Am.">
        <title>Genomic analyses of the southern and eastern yellowjacket wasps (Hymenoptera: Vespidae) reveal evolutionary signatures of social life.</title>
        <authorList>
            <person name="Catto M.A."/>
            <person name="Caine P.B."/>
            <person name="Orr S.E."/>
            <person name="Hunt B.G."/>
            <person name="Goodisman M.A.D."/>
        </authorList>
    </citation>
    <scope>NUCLEOTIDE SEQUENCE [LARGE SCALE GENOMIC DNA]</scope>
    <source>
        <strain evidence="3">233</strain>
        <tissue evidence="3">Head and thorax</tissue>
    </source>
</reference>
<feature type="region of interest" description="Disordered" evidence="1">
    <location>
        <begin position="147"/>
        <end position="180"/>
    </location>
</feature>
<dbReference type="Pfam" id="PF26649">
    <property type="entry name" value="Ajm-1"/>
    <property type="match status" value="1"/>
</dbReference>
<feature type="compositionally biased region" description="Low complexity" evidence="1">
    <location>
        <begin position="167"/>
        <end position="180"/>
    </location>
</feature>
<feature type="region of interest" description="Disordered" evidence="1">
    <location>
        <begin position="941"/>
        <end position="992"/>
    </location>
</feature>
<dbReference type="PANTHER" id="PTHR21517:SF3">
    <property type="entry name" value="APICAL JUNCTION COMPONENT 1 HOMOLOG"/>
    <property type="match status" value="1"/>
</dbReference>
<feature type="region of interest" description="Disordered" evidence="1">
    <location>
        <begin position="1631"/>
        <end position="1663"/>
    </location>
</feature>
<feature type="region of interest" description="Disordered" evidence="1">
    <location>
        <begin position="770"/>
        <end position="802"/>
    </location>
</feature>
<feature type="compositionally biased region" description="Basic and acidic residues" evidence="1">
    <location>
        <begin position="1466"/>
        <end position="1476"/>
    </location>
</feature>
<feature type="region of interest" description="Disordered" evidence="1">
    <location>
        <begin position="1724"/>
        <end position="1753"/>
    </location>
</feature>
<feature type="compositionally biased region" description="Polar residues" evidence="1">
    <location>
        <begin position="977"/>
        <end position="986"/>
    </location>
</feature>
<comment type="caution">
    <text evidence="3">The sequence shown here is derived from an EMBL/GenBank/DDBJ whole genome shotgun (WGS) entry which is preliminary data.</text>
</comment>
<organism evidence="3 4">
    <name type="scientific">Vespula squamosa</name>
    <name type="common">Southern yellow jacket</name>
    <name type="synonym">Wasp</name>
    <dbReference type="NCBI Taxonomy" id="30214"/>
    <lineage>
        <taxon>Eukaryota</taxon>
        <taxon>Metazoa</taxon>
        <taxon>Ecdysozoa</taxon>
        <taxon>Arthropoda</taxon>
        <taxon>Hexapoda</taxon>
        <taxon>Insecta</taxon>
        <taxon>Pterygota</taxon>
        <taxon>Neoptera</taxon>
        <taxon>Endopterygota</taxon>
        <taxon>Hymenoptera</taxon>
        <taxon>Apocrita</taxon>
        <taxon>Aculeata</taxon>
        <taxon>Vespoidea</taxon>
        <taxon>Vespidae</taxon>
        <taxon>Vespinae</taxon>
        <taxon>Vespula</taxon>
    </lineage>
</organism>
<feature type="compositionally biased region" description="Low complexity" evidence="1">
    <location>
        <begin position="1258"/>
        <end position="1291"/>
    </location>
</feature>
<feature type="compositionally biased region" description="Low complexity" evidence="1">
    <location>
        <begin position="1740"/>
        <end position="1749"/>
    </location>
</feature>
<gene>
    <name evidence="3" type="ORF">V1478_007576</name>
</gene>
<dbReference type="Proteomes" id="UP001607302">
    <property type="component" value="Unassembled WGS sequence"/>
</dbReference>
<feature type="compositionally biased region" description="Basic and acidic residues" evidence="1">
    <location>
        <begin position="1059"/>
        <end position="1074"/>
    </location>
</feature>
<feature type="region of interest" description="Disordered" evidence="1">
    <location>
        <begin position="1457"/>
        <end position="1516"/>
    </location>
</feature>
<evidence type="ECO:0000259" key="2">
    <source>
        <dbReference type="Pfam" id="PF26649"/>
    </source>
</evidence>
<feature type="compositionally biased region" description="Polar residues" evidence="1">
    <location>
        <begin position="1040"/>
        <end position="1051"/>
    </location>
</feature>
<feature type="region of interest" description="Disordered" evidence="1">
    <location>
        <begin position="1574"/>
        <end position="1612"/>
    </location>
</feature>
<feature type="compositionally biased region" description="Basic and acidic residues" evidence="1">
    <location>
        <begin position="1203"/>
        <end position="1224"/>
    </location>
</feature>
<keyword evidence="4" id="KW-1185">Reference proteome</keyword>
<feature type="domain" description="Apical junction molecule ajm1 alpha/beta" evidence="2">
    <location>
        <begin position="1985"/>
        <end position="2098"/>
    </location>
</feature>
<feature type="compositionally biased region" description="Low complexity" evidence="1">
    <location>
        <begin position="1823"/>
        <end position="1832"/>
    </location>
</feature>
<name>A0ABD2B3M0_VESSQ</name>
<sequence>MSDSDLGMVTSPAASVLATCTGTMEDEQEKSSLDGSIDMNLVNGPNPWLPAYGFQLQHHSRFQSTHEDLRVKDTVPVQQVDFLETIFEETSDDLQSDSDHSGTTYWLGSDSETESVIHIERKENITGERINDNDAEFNSIIPKKRCRRNNNTDERDPYVTFDDFPTSPRSSRSSGSSRSSSLLQFESLERTCATLSPSSYSFDSLEYSYHSNVSHLGNTSPDSLEQDNDAVVQNGFSNSVDHFPRIRPYRSFDSLNICQKATDFEEVTSFNEHVSSYPKRKLNFARSERNKLRSRNFWYEEEEEEEEEEEYEDDGDDEEFEEDDRLLNPNRRGCGYFEDRLHAFGDSSCNYATSLDYKNTIDLRKIGVESRRDMFLDLKSGQKVASSSTRLLQTSLNITSSTAHGHSKMNSEHDARHPRHHHRQQQQQQRFGHEHLHEQRQHQQYQRQRWTEEECFNFRFTEKSQSAPSLPSIVNEYAHDPDILAELVSSRSKSFVSTSNLFENYTKVTSVPIDLDLCGISTSTREEDERSCDDMSMKDHKMAEVKNVRGLEDMLNHEDGELLGSNEKENDIETTKRRSCSVRTQPAQNARIDVGAMHNDLSTTDVQNGEEENVDADSDEYEDQQQIASTVKTQDRSNVLDIAMAMENDIDAVVDEAVKRLKREVEEGGGGNDIVDAIRRQYSNKQMSQKVKKNASYELAQQFEVDERNFRRRAIPSVSNDENTRSPRNASRKKRVVNNASYELAQQYDYIKSFQTSRGAFQRMDACDELEESNSGRSSRLKVPDSRSTRTGSSSALNLSGDSRADFAPSLGSYSKSTENVSKHAEESLFGQIKKNSAFFSVHGENVNNRVFVDDEVDYPCLESKPIGKLNLMETTLEEEDLNSEQIDKDRTFRDLLEETMLLQSIASLCDNDLRETPREVKLQKKRSFIGEFYPEKNNLSVRSRENEDLLSEEREKRDENLTDSGVDEEDSKKEQQVGSEVSGRNTTKKMVDITEKVDATMEGRNKKKEAEVVVEQAWGQTLHGDRTSPPSGNKADSLKVSQGSGSQSTMAVALPVDTNHRGDRDGQREETTRSKITTAAITKKTESMTLPAKVDDLTSTSKTMESASKNDSKLWKNTAVERSATINAKQPTVLKNEERKKGGIGCFLQRFSKLRFSGRSKVPRSEIQNKCDSRIGQHSNRNEFYQERTKKEPDYIIIPLHPPDEERSKDEVVALESRSDDTGRNNVDLQRSASSVSSGRRAPVCSSKPPLPPQPPRLVSSGCRISGAAASSSSTTSAPSSSSSLSSSAVSRRRAVTDLGNPAAIEMAKARAMQAAQQEQRPVGLLETDLDDEVVLTTNVVDSSGCNNAGNSNKKTRSLLDLNHTSSVVPQGTSLENALRVPQLPVGSCHRNQRNDGTASGIDQRPHKSMEFLLDKENLHFVKPPENELQKVGERVPSEHELRVQRSLQRLNVPDWYKNSPTARDGFRLKRHSDASQHGGWRALGSKTTSLSSLSSSSNRQPTTGALLSPSPTPPVFSRWSTSLLNSAGSSPASSAKLSFYHRQPYLGWRSQERLSNPRTPAERLAQGILSQLQSPNKQQQQQQHQNQQHQHQQQQQTQQPHHQQQTTNQQLEVRNSIKEVTSAIVHYVQSGQEVDGNERLSPLPRPEDWEDRGEVRSTSPRGSARLCWMESSFVGTRPVDSPETPMSLATDTECCVGCNATGTESCSCMDSATSGLYLDVTPPLDDEQPQMHGSVRGSLCLSPSSSSANYNHPQIYQQRQHQQQQQRHHRDSGQGDVIEMTMTSAVPRNKPSPGSTTLEDVLDSLLGLPPASRTPSPGPGPVVSSTTSSSMRHRSNIGQTNAKAGKSCSDLHQDLQESVRSTLELQGSYEDQRGSCDTVKLTRRKSDGSDLISSKTASVSLQSKSAGQQRRRRVSFDNAQQERNGLTTNATDKIVHCRNNKCTNSATLLEARRSYKSCHNCTCLYCSRECRRAHWQRHRRICLHSRAGSLCKEVLSSAKEDPRTLRHISALAKRGYASHGRGAVKCFFSSPEAAERFVGNGFPELGEPTYIRWSDLLPGEMGAELYAEVMRLCKSYNPDTRLVLYVAICVVSEVPTSGAVKWERQLVSRCAKLRLDSAFRQPNFSTSPQGKTTSPCNITREMDSPETLVLTSLPTSTNVGQNASRRAREIGFTNIQRQLRLRGVSLKKHFPQVYRKLCSYVDGSVDKFAPVTIYPRDQTSGKSFMCIIMLDAEPERLRLLPTDSSRVKTVDISVEQE</sequence>
<evidence type="ECO:0000313" key="4">
    <source>
        <dbReference type="Proteomes" id="UP001607302"/>
    </source>
</evidence>
<feature type="compositionally biased region" description="Polar residues" evidence="1">
    <location>
        <begin position="1893"/>
        <end position="1910"/>
    </location>
</feature>
<feature type="region of interest" description="Disordered" evidence="1">
    <location>
        <begin position="1019"/>
        <end position="1085"/>
    </location>
</feature>
<accession>A0ABD2B3M0</accession>
<feature type="region of interest" description="Disordered" evidence="1">
    <location>
        <begin position="1173"/>
        <end position="1296"/>
    </location>
</feature>
<feature type="compositionally biased region" description="Low complexity" evidence="1">
    <location>
        <begin position="1580"/>
        <end position="1612"/>
    </location>
</feature>
<feature type="region of interest" description="Disordered" evidence="1">
    <location>
        <begin position="401"/>
        <end position="441"/>
    </location>
</feature>
<feature type="region of interest" description="Disordered" evidence="1">
    <location>
        <begin position="299"/>
        <end position="327"/>
    </location>
</feature>
<dbReference type="InterPro" id="IPR038825">
    <property type="entry name" value="Apical_junction"/>
</dbReference>
<feature type="compositionally biased region" description="Polar residues" evidence="1">
    <location>
        <begin position="789"/>
        <end position="801"/>
    </location>
</feature>
<dbReference type="PANTHER" id="PTHR21517">
    <property type="entry name" value="APICAL JUNCTION COMPONENT 1 HOMOLOG"/>
    <property type="match status" value="1"/>
</dbReference>
<protein>
    <submittedName>
        <fullName evidence="3">Serine-rich adhesin for platelets isoform X1</fullName>
    </submittedName>
</protein>
<feature type="region of interest" description="Disordered" evidence="1">
    <location>
        <begin position="1889"/>
        <end position="1927"/>
    </location>
</feature>
<dbReference type="InterPro" id="IPR058586">
    <property type="entry name" value="Ajm-1"/>
</dbReference>
<feature type="compositionally biased region" description="Acidic residues" evidence="1">
    <location>
        <begin position="299"/>
        <end position="324"/>
    </location>
</feature>
<feature type="region of interest" description="Disordered" evidence="1">
    <location>
        <begin position="1808"/>
        <end position="1853"/>
    </location>
</feature>